<dbReference type="OrthoDB" id="406631at2759"/>
<dbReference type="InterPro" id="IPR045053">
    <property type="entry name" value="MAN-like"/>
</dbReference>
<feature type="chain" id="PRO_5040875118" description="Mannan endo-1,4-beta-mannosidase A" evidence="11">
    <location>
        <begin position="25"/>
        <end position="370"/>
    </location>
</feature>
<evidence type="ECO:0000259" key="12">
    <source>
        <dbReference type="Pfam" id="PF26410"/>
    </source>
</evidence>
<dbReference type="PANTHER" id="PTHR31451">
    <property type="match status" value="1"/>
</dbReference>
<comment type="catalytic activity">
    <reaction evidence="1">
        <text>Random hydrolysis of (1-&gt;4)-beta-D-mannosidic linkages in mannans, galactomannans and glucomannans.</text>
        <dbReference type="EC" id="3.2.1.78"/>
    </reaction>
</comment>
<sequence>MQLKIDQVFALFAAAAGLALSVEAAAPSTSGTKFTIDGETAYFAGSNCYWCSFLTNHADIDSTLDNFVSSGLRILRVWGFNDVTQVPGDGTVWFQHLSSNGSTINTGENGLQVLDYLVSSAEERGIKLIIPFVNYWTDYGGMLAYLSAFGGTKQSEWYTNSAAQTQYRKYVSAVVDRYRDSDAIFAWELANEPRCNGCDTDVINDWATSISKFVKGLDPNHMVSLGDEGFGLEGGDGSYPYQYGEGTNFTEHLTIDTLDFGTFHLYPNSWGTSYEWGSDWVKTHAAACKAAGKPCFFEEYGAPSDHCKIEAPWQKTAIETEGIGGDAFWQWGDTISTGQSHDDGNTIYFNSSDWECLVRDHVAAIEKGSV</sequence>
<dbReference type="Pfam" id="PF26410">
    <property type="entry name" value="GH5_mannosidase"/>
    <property type="match status" value="1"/>
</dbReference>
<dbReference type="GO" id="GO:0005576">
    <property type="term" value="C:extracellular region"/>
    <property type="evidence" value="ECO:0007669"/>
    <property type="project" value="UniProtKB-SubCell"/>
</dbReference>
<dbReference type="EC" id="3.2.1.78" evidence="4"/>
<evidence type="ECO:0000256" key="7">
    <source>
        <dbReference type="ARBA" id="ARBA00022801"/>
    </source>
</evidence>
<dbReference type="GO" id="GO:0016985">
    <property type="term" value="F:mannan endo-1,4-beta-mannosidase activity"/>
    <property type="evidence" value="ECO:0007669"/>
    <property type="project" value="UniProtKB-EC"/>
</dbReference>
<comment type="similarity">
    <text evidence="3">Belongs to the glycosyl hydrolase 5 (cellulase A) family.</text>
</comment>
<keyword evidence="6 11" id="KW-0732">Signal</keyword>
<feature type="domain" description="Glycoside hydrolase family 5" evidence="12">
    <location>
        <begin position="30"/>
        <end position="311"/>
    </location>
</feature>
<dbReference type="GO" id="GO:0016853">
    <property type="term" value="F:isomerase activity"/>
    <property type="evidence" value="ECO:0007669"/>
    <property type="project" value="UniProtKB-KW"/>
</dbReference>
<keyword evidence="7 13" id="KW-0378">Hydrolase</keyword>
<evidence type="ECO:0000256" key="3">
    <source>
        <dbReference type="ARBA" id="ARBA00005641"/>
    </source>
</evidence>
<dbReference type="AlphaFoldDB" id="A0A9W8V6Z2"/>
<evidence type="ECO:0000256" key="5">
    <source>
        <dbReference type="ARBA" id="ARBA00022525"/>
    </source>
</evidence>
<evidence type="ECO:0000256" key="8">
    <source>
        <dbReference type="ARBA" id="ARBA00023295"/>
    </source>
</evidence>
<keyword evidence="5" id="KW-0964">Secreted</keyword>
<protein>
    <recommendedName>
        <fullName evidence="9">Mannan endo-1,4-beta-mannosidase A</fullName>
        <ecNumber evidence="4">3.2.1.78</ecNumber>
    </recommendedName>
    <alternativeName>
        <fullName evidence="10">Endo-beta-1,4-mannanase A</fullName>
    </alternativeName>
</protein>
<evidence type="ECO:0000256" key="6">
    <source>
        <dbReference type="ARBA" id="ARBA00022729"/>
    </source>
</evidence>
<dbReference type="Proteomes" id="UP001152049">
    <property type="component" value="Unassembled WGS sequence"/>
</dbReference>
<evidence type="ECO:0000313" key="13">
    <source>
        <dbReference type="EMBL" id="KAJ4245501.1"/>
    </source>
</evidence>
<evidence type="ECO:0000256" key="11">
    <source>
        <dbReference type="SAM" id="SignalP"/>
    </source>
</evidence>
<dbReference type="EMBL" id="JAOQAZ010000046">
    <property type="protein sequence ID" value="KAJ4245501.1"/>
    <property type="molecule type" value="Genomic_DNA"/>
</dbReference>
<keyword evidence="14" id="KW-1185">Reference proteome</keyword>
<keyword evidence="13" id="KW-0413">Isomerase</keyword>
<dbReference type="InterPro" id="IPR001547">
    <property type="entry name" value="Glyco_hydro_5"/>
</dbReference>
<dbReference type="SUPFAM" id="SSF51445">
    <property type="entry name" value="(Trans)glycosidases"/>
    <property type="match status" value="1"/>
</dbReference>
<dbReference type="GO" id="GO:0046355">
    <property type="term" value="P:mannan catabolic process"/>
    <property type="evidence" value="ECO:0007669"/>
    <property type="project" value="UniProtKB-ARBA"/>
</dbReference>
<dbReference type="Gene3D" id="3.20.20.80">
    <property type="entry name" value="Glycosidases"/>
    <property type="match status" value="1"/>
</dbReference>
<keyword evidence="8 13" id="KW-0326">Glycosidase</keyword>
<comment type="subcellular location">
    <subcellularLocation>
        <location evidence="2">Secreted</location>
    </subcellularLocation>
</comment>
<evidence type="ECO:0000256" key="10">
    <source>
        <dbReference type="ARBA" id="ARBA00077212"/>
    </source>
</evidence>
<comment type="caution">
    <text evidence="13">The sequence shown here is derived from an EMBL/GenBank/DDBJ whole genome shotgun (WGS) entry which is preliminary data.</text>
</comment>
<feature type="signal peptide" evidence="11">
    <location>
        <begin position="1"/>
        <end position="24"/>
    </location>
</feature>
<organism evidence="13 14">
    <name type="scientific">Fusarium torreyae</name>
    <dbReference type="NCBI Taxonomy" id="1237075"/>
    <lineage>
        <taxon>Eukaryota</taxon>
        <taxon>Fungi</taxon>
        <taxon>Dikarya</taxon>
        <taxon>Ascomycota</taxon>
        <taxon>Pezizomycotina</taxon>
        <taxon>Sordariomycetes</taxon>
        <taxon>Hypocreomycetidae</taxon>
        <taxon>Hypocreales</taxon>
        <taxon>Nectriaceae</taxon>
        <taxon>Fusarium</taxon>
    </lineage>
</organism>
<dbReference type="InterPro" id="IPR017853">
    <property type="entry name" value="GH"/>
</dbReference>
<evidence type="ECO:0000256" key="2">
    <source>
        <dbReference type="ARBA" id="ARBA00004613"/>
    </source>
</evidence>
<dbReference type="PANTHER" id="PTHR31451:SF39">
    <property type="entry name" value="MANNAN ENDO-1,4-BETA-MANNOSIDASE 1"/>
    <property type="match status" value="1"/>
</dbReference>
<name>A0A9W8V6Z2_9HYPO</name>
<gene>
    <name evidence="13" type="primary">MAN1</name>
    <name evidence="13" type="ORF">NW762_014010</name>
</gene>
<evidence type="ECO:0000256" key="4">
    <source>
        <dbReference type="ARBA" id="ARBA00012706"/>
    </source>
</evidence>
<evidence type="ECO:0000256" key="9">
    <source>
        <dbReference type="ARBA" id="ARBA00068505"/>
    </source>
</evidence>
<accession>A0A9W8V6Z2</accession>
<proteinExistence type="inferred from homology"/>
<reference evidence="13" key="1">
    <citation type="submission" date="2022-09" db="EMBL/GenBank/DDBJ databases">
        <title>Fusarium specimens isolated from Avocado Roots.</title>
        <authorList>
            <person name="Stajich J."/>
            <person name="Roper C."/>
            <person name="Heimlech-Rivalta G."/>
        </authorList>
    </citation>
    <scope>NUCLEOTIDE SEQUENCE</scope>
    <source>
        <strain evidence="13">CF00136</strain>
    </source>
</reference>
<evidence type="ECO:0000313" key="14">
    <source>
        <dbReference type="Proteomes" id="UP001152049"/>
    </source>
</evidence>
<dbReference type="FunFam" id="3.20.20.80:FF:000076">
    <property type="entry name" value="Mannan endo-1,4-beta-mannosidase A"/>
    <property type="match status" value="1"/>
</dbReference>
<evidence type="ECO:0000256" key="1">
    <source>
        <dbReference type="ARBA" id="ARBA00001678"/>
    </source>
</evidence>